<comment type="caution">
    <text evidence="2">The sequence shown here is derived from an EMBL/GenBank/DDBJ whole genome shotgun (WGS) entry which is preliminary data.</text>
</comment>
<evidence type="ECO:0000259" key="1">
    <source>
        <dbReference type="Pfam" id="PF13480"/>
    </source>
</evidence>
<dbReference type="InterPro" id="IPR038740">
    <property type="entry name" value="BioF2-like_GNAT_dom"/>
</dbReference>
<dbReference type="Pfam" id="PF13480">
    <property type="entry name" value="Acetyltransf_6"/>
    <property type="match status" value="1"/>
</dbReference>
<evidence type="ECO:0000313" key="2">
    <source>
        <dbReference type="EMBL" id="GGF10628.1"/>
    </source>
</evidence>
<protein>
    <submittedName>
        <fullName evidence="2">Peptidoglycan bridge formation protein FemAB</fullName>
    </submittedName>
</protein>
<reference evidence="2" key="2">
    <citation type="submission" date="2020-09" db="EMBL/GenBank/DDBJ databases">
        <authorList>
            <person name="Sun Q."/>
            <person name="Zhou Y."/>
        </authorList>
    </citation>
    <scope>NUCLEOTIDE SEQUENCE</scope>
    <source>
        <strain evidence="2">CGMCC 1.15725</strain>
    </source>
</reference>
<feature type="domain" description="BioF2-like acetyltransferase" evidence="1">
    <location>
        <begin position="144"/>
        <end position="281"/>
    </location>
</feature>
<dbReference type="Proteomes" id="UP000646365">
    <property type="component" value="Unassembled WGS sequence"/>
</dbReference>
<organism evidence="2 3">
    <name type="scientific">Aliidongia dinghuensis</name>
    <dbReference type="NCBI Taxonomy" id="1867774"/>
    <lineage>
        <taxon>Bacteria</taxon>
        <taxon>Pseudomonadati</taxon>
        <taxon>Pseudomonadota</taxon>
        <taxon>Alphaproteobacteria</taxon>
        <taxon>Rhodospirillales</taxon>
        <taxon>Dongiaceae</taxon>
        <taxon>Aliidongia</taxon>
    </lineage>
</organism>
<dbReference type="AlphaFoldDB" id="A0A8J2YRZ8"/>
<dbReference type="PANTHER" id="PTHR36174">
    <property type="entry name" value="LIPID II:GLYCINE GLYCYLTRANSFERASE"/>
    <property type="match status" value="1"/>
</dbReference>
<evidence type="ECO:0000313" key="3">
    <source>
        <dbReference type="Proteomes" id="UP000646365"/>
    </source>
</evidence>
<proteinExistence type="predicted"/>
<dbReference type="PANTHER" id="PTHR36174:SF1">
    <property type="entry name" value="LIPID II:GLYCINE GLYCYLTRANSFERASE"/>
    <property type="match status" value="1"/>
</dbReference>
<dbReference type="NCBIfam" id="TIGR03019">
    <property type="entry name" value="pepcterm_femAB"/>
    <property type="match status" value="1"/>
</dbReference>
<gene>
    <name evidence="2" type="ORF">GCM10011611_15270</name>
</gene>
<dbReference type="InterPro" id="IPR016181">
    <property type="entry name" value="Acyl_CoA_acyltransferase"/>
</dbReference>
<dbReference type="Gene3D" id="3.40.630.30">
    <property type="match status" value="1"/>
</dbReference>
<sequence>MLDDAGAAEWDAFVAACPQATFFHRAGWRTVIERSFGQHCRFLKATRDGAIHGVLPLVLVKSRLFGTRWVSTGWCVGGSTAVDEPAAALALDRAAQALLAQSPAEYIEYRDPPNPHTDGAWKVKDGIYASFERPIEADEDACLKQIPRKQRAVVRKAIESTLVDRIDQDPTSFYQLYSLSMRNLGTPVFSRKYIKTLLEVFGPDADILTVYQDDRPLSSVLNFYFRDKVMPYYTGADPEARKLGAADLMYFRVMRRASARGYRVFDFGRSKLDTGPYAFKKNWGFEPRPVVHEFFLKDGVAMPDVNPNNPKYQRKIEAWKRLPLPIANLIGPWFGRQVG</sequence>
<dbReference type="SUPFAM" id="SSF55729">
    <property type="entry name" value="Acyl-CoA N-acyltransferases (Nat)"/>
    <property type="match status" value="2"/>
</dbReference>
<reference evidence="2" key="1">
    <citation type="journal article" date="2014" name="Int. J. Syst. Evol. Microbiol.">
        <title>Complete genome sequence of Corynebacterium casei LMG S-19264T (=DSM 44701T), isolated from a smear-ripened cheese.</title>
        <authorList>
            <consortium name="US DOE Joint Genome Institute (JGI-PGF)"/>
            <person name="Walter F."/>
            <person name="Albersmeier A."/>
            <person name="Kalinowski J."/>
            <person name="Ruckert C."/>
        </authorList>
    </citation>
    <scope>NUCLEOTIDE SEQUENCE</scope>
    <source>
        <strain evidence="2">CGMCC 1.15725</strain>
    </source>
</reference>
<accession>A0A8J2YRZ8</accession>
<name>A0A8J2YRZ8_9PROT</name>
<dbReference type="InterPro" id="IPR050644">
    <property type="entry name" value="PG_Glycine_Bridge_Synth"/>
</dbReference>
<dbReference type="EMBL" id="BMJQ01000003">
    <property type="protein sequence ID" value="GGF10628.1"/>
    <property type="molecule type" value="Genomic_DNA"/>
</dbReference>
<dbReference type="InterPro" id="IPR017469">
    <property type="entry name" value="PEP-CTERM_FemAB-rel"/>
</dbReference>
<keyword evidence="3" id="KW-1185">Reference proteome</keyword>